<evidence type="ECO:0000256" key="11">
    <source>
        <dbReference type="SAM" id="Phobius"/>
    </source>
</evidence>
<dbReference type="InterPro" id="IPR017978">
    <property type="entry name" value="GPCR_3_C"/>
</dbReference>
<feature type="transmembrane region" description="Helical" evidence="11">
    <location>
        <begin position="654"/>
        <end position="675"/>
    </location>
</feature>
<sequence length="879" mass="99297">MTGPFQFPYEYSQRGDIIIGDIVAQYGCIFDQTTYSENPRTMAVDGLIVSPKSYQHVLSFAFAVKEINENSKILPNVSLGFQIFDGYFNARMTHQNTLKLLSSWERIVPNYNCNKTKNVIAVVGGLNSEMAFHIITILNVYKIPQIAYCVFAPVSDVKIQLPSFYRMVPNEEVQYTGIVRLLLHFQWTWVGIMATDDDQGEKFVHTLTPMLFKHGICVAHTEKMPPLYQALHAFRSMQSVLPVATSLANSSVRLFVINADLQTINALKWLIYFNELLGGIANTFMGMVWILTAHWDFSSQTELREFDMHIFHGALSFTIHTNQVLDFTKFLQRVRPGLQQEDGFIRVFWEQAFNCTLSDSDEKKGKNNEGCTGEERLDSLPGIIFEMTMTGQSYSIYNAVYAIAHALHKMYTSRLKLRAVVDRSRWGPLNLQPWKHSIDVMDSRLEISLQAKTPASHVTSSGDFHPFLRSISFNNTAGDLVFFNENGEIAAGFDIINWVTLPNKSFVRVKVGRMDPQFSPGREFIINEEAIAWHSMVNQVPPLAVCNDHCHPGYSRKKKEGAPFCCYSCALCPDEKISDQKDMDDCFKCPQDQYPNKNQDECISKDLHYLSFKETLGITLASWALSLSLITASVLIIIIQNQNTPIVKANNRDLTYSLLISLLLCFLCSLLFIGLPQTVTCYLRQTAFGIIFSVAISCMLAKTFTVVLAFAATKPGTQMRKWVGKRLTTSILISCSLIQASICAVWLCTAPPFPHFDMDTLAGEIIVECNEGSDTMFYLVLGYLGFLAIVSFTMAFLARKLPDSFNEAKYITFSMLVFCGVWLSFVPSYLSTKGKYMVAVEIFSILASSGGLLFCIFFPKCYIIILRPELNSRHQLIRK</sequence>
<evidence type="ECO:0000256" key="9">
    <source>
        <dbReference type="ARBA" id="ARBA00023180"/>
    </source>
</evidence>
<dbReference type="InterPro" id="IPR011500">
    <property type="entry name" value="GPCR_3_9-Cys_dom"/>
</dbReference>
<dbReference type="SUPFAM" id="SSF53822">
    <property type="entry name" value="Periplasmic binding protein-like I"/>
    <property type="match status" value="1"/>
</dbReference>
<comment type="subcellular location">
    <subcellularLocation>
        <location evidence="1">Cell membrane</location>
        <topology evidence="1">Multi-pass membrane protein</topology>
    </subcellularLocation>
</comment>
<dbReference type="PANTHER" id="PTHR24061">
    <property type="entry name" value="CALCIUM-SENSING RECEPTOR-RELATED"/>
    <property type="match status" value="1"/>
</dbReference>
<organism evidence="13 14">
    <name type="scientific">Gekko japonicus</name>
    <name type="common">Schlegel's Japanese gecko</name>
    <dbReference type="NCBI Taxonomy" id="146911"/>
    <lineage>
        <taxon>Eukaryota</taxon>
        <taxon>Metazoa</taxon>
        <taxon>Chordata</taxon>
        <taxon>Craniata</taxon>
        <taxon>Vertebrata</taxon>
        <taxon>Euteleostomi</taxon>
        <taxon>Lepidosauria</taxon>
        <taxon>Squamata</taxon>
        <taxon>Bifurcata</taxon>
        <taxon>Gekkota</taxon>
        <taxon>Gekkonidae</taxon>
        <taxon>Gekkoninae</taxon>
        <taxon>Gekko</taxon>
    </lineage>
</organism>
<feature type="transmembrane region" description="Helical" evidence="11">
    <location>
        <begin position="836"/>
        <end position="858"/>
    </location>
</feature>
<evidence type="ECO:0000313" key="13">
    <source>
        <dbReference type="Proteomes" id="UP000694871"/>
    </source>
</evidence>
<dbReference type="InterPro" id="IPR017979">
    <property type="entry name" value="GPCR_3_CS"/>
</dbReference>
<dbReference type="CDD" id="cd15283">
    <property type="entry name" value="7tmC_V2R_pheromone"/>
    <property type="match status" value="1"/>
</dbReference>
<evidence type="ECO:0000256" key="3">
    <source>
        <dbReference type="ARBA" id="ARBA00022692"/>
    </source>
</evidence>
<feature type="transmembrane region" description="Helical" evidence="11">
    <location>
        <begin position="731"/>
        <end position="753"/>
    </location>
</feature>
<evidence type="ECO:0000256" key="8">
    <source>
        <dbReference type="ARBA" id="ARBA00023170"/>
    </source>
</evidence>
<keyword evidence="8" id="KW-0675">Receptor</keyword>
<feature type="transmembrane region" description="Helical" evidence="11">
    <location>
        <begin position="620"/>
        <end position="642"/>
    </location>
</feature>
<reference evidence="14" key="1">
    <citation type="submission" date="2025-08" db="UniProtKB">
        <authorList>
            <consortium name="RefSeq"/>
        </authorList>
    </citation>
    <scope>IDENTIFICATION</scope>
</reference>
<dbReference type="GeneID" id="107117716"/>
<dbReference type="Gene3D" id="2.10.50.30">
    <property type="entry name" value="GPCR, family 3, nine cysteines domain"/>
    <property type="match status" value="1"/>
</dbReference>
<gene>
    <name evidence="14" type="primary">LOC107117716</name>
</gene>
<evidence type="ECO:0000259" key="12">
    <source>
        <dbReference type="PROSITE" id="PS50259"/>
    </source>
</evidence>
<dbReference type="PROSITE" id="PS00981">
    <property type="entry name" value="G_PROTEIN_RECEP_F3_3"/>
    <property type="match status" value="1"/>
</dbReference>
<accession>A0ABM1KNS2</accession>
<dbReference type="PRINTS" id="PR00248">
    <property type="entry name" value="GPCRMGR"/>
</dbReference>
<keyword evidence="5 11" id="KW-1133">Transmembrane helix</keyword>
<dbReference type="PROSITE" id="PS50259">
    <property type="entry name" value="G_PROTEIN_RECEP_F3_4"/>
    <property type="match status" value="1"/>
</dbReference>
<evidence type="ECO:0000256" key="6">
    <source>
        <dbReference type="ARBA" id="ARBA00023040"/>
    </source>
</evidence>
<evidence type="ECO:0000256" key="5">
    <source>
        <dbReference type="ARBA" id="ARBA00022989"/>
    </source>
</evidence>
<dbReference type="RefSeq" id="XP_015275359.1">
    <property type="nucleotide sequence ID" value="XM_015419873.1"/>
</dbReference>
<evidence type="ECO:0000256" key="1">
    <source>
        <dbReference type="ARBA" id="ARBA00004651"/>
    </source>
</evidence>
<dbReference type="Proteomes" id="UP000694871">
    <property type="component" value="Unplaced"/>
</dbReference>
<protein>
    <submittedName>
        <fullName evidence="14">Vomeronasal type-2 receptor 26-like</fullName>
    </submittedName>
</protein>
<keyword evidence="4" id="KW-0732">Signal</keyword>
<feature type="domain" description="G-protein coupled receptors family 3 profile" evidence="12">
    <location>
        <begin position="616"/>
        <end position="879"/>
    </location>
</feature>
<dbReference type="Gene3D" id="3.40.50.2300">
    <property type="match status" value="4"/>
</dbReference>
<dbReference type="InterPro" id="IPR000068">
    <property type="entry name" value="GPCR_3_Ca_sens_rcpt-rel"/>
</dbReference>
<feature type="transmembrane region" description="Helical" evidence="11">
    <location>
        <begin position="776"/>
        <end position="798"/>
    </location>
</feature>
<dbReference type="Pfam" id="PF01094">
    <property type="entry name" value="ANF_receptor"/>
    <property type="match status" value="1"/>
</dbReference>
<evidence type="ECO:0000256" key="10">
    <source>
        <dbReference type="ARBA" id="ARBA00023224"/>
    </source>
</evidence>
<keyword evidence="2" id="KW-1003">Cell membrane</keyword>
<evidence type="ECO:0000256" key="7">
    <source>
        <dbReference type="ARBA" id="ARBA00023136"/>
    </source>
</evidence>
<proteinExistence type="predicted"/>
<dbReference type="InterPro" id="IPR038550">
    <property type="entry name" value="GPCR_3_9-Cys_sf"/>
</dbReference>
<evidence type="ECO:0000256" key="4">
    <source>
        <dbReference type="ARBA" id="ARBA00022729"/>
    </source>
</evidence>
<feature type="transmembrane region" description="Helical" evidence="11">
    <location>
        <begin position="810"/>
        <end position="830"/>
    </location>
</feature>
<feature type="transmembrane region" description="Helical" evidence="11">
    <location>
        <begin position="687"/>
        <end position="710"/>
    </location>
</feature>
<dbReference type="InterPro" id="IPR001828">
    <property type="entry name" value="ANF_lig-bd_rcpt"/>
</dbReference>
<dbReference type="Pfam" id="PF07562">
    <property type="entry name" value="NCD3G"/>
    <property type="match status" value="1"/>
</dbReference>
<keyword evidence="13" id="KW-1185">Reference proteome</keyword>
<dbReference type="InterPro" id="IPR000337">
    <property type="entry name" value="GPCR_3"/>
</dbReference>
<name>A0ABM1KNS2_GEKJA</name>
<dbReference type="Pfam" id="PF00003">
    <property type="entry name" value="7tm_3"/>
    <property type="match status" value="1"/>
</dbReference>
<keyword evidence="9" id="KW-0325">Glycoprotein</keyword>
<keyword evidence="6" id="KW-0297">G-protein coupled receptor</keyword>
<evidence type="ECO:0000256" key="2">
    <source>
        <dbReference type="ARBA" id="ARBA00022475"/>
    </source>
</evidence>
<keyword evidence="7 11" id="KW-0472">Membrane</keyword>
<keyword evidence="3 11" id="KW-0812">Transmembrane</keyword>
<evidence type="ECO:0000313" key="14">
    <source>
        <dbReference type="RefSeq" id="XP_015275359.1"/>
    </source>
</evidence>
<dbReference type="InterPro" id="IPR028082">
    <property type="entry name" value="Peripla_BP_I"/>
</dbReference>
<dbReference type="PANTHER" id="PTHR24061:SF599">
    <property type="entry name" value="G-PROTEIN COUPLED RECEPTORS FAMILY 3 PROFILE DOMAIN-CONTAINING PROTEIN"/>
    <property type="match status" value="1"/>
</dbReference>
<keyword evidence="10" id="KW-0807">Transducer</keyword>